<dbReference type="GeneID" id="24163797"/>
<dbReference type="KEGG" id="cim:CIMG_11627"/>
<reference evidence="3" key="2">
    <citation type="journal article" date="2010" name="Genome Res.">
        <title>Population genomic sequencing of Coccidioides fungi reveals recent hybridization and transposon control.</title>
        <authorList>
            <person name="Neafsey D.E."/>
            <person name="Barker B.M."/>
            <person name="Sharpton T.J."/>
            <person name="Stajich J.E."/>
            <person name="Park D.J."/>
            <person name="Whiston E."/>
            <person name="Hung C.-Y."/>
            <person name="McMahan C."/>
            <person name="White J."/>
            <person name="Sykes S."/>
            <person name="Heiman D."/>
            <person name="Young S."/>
            <person name="Zeng Q."/>
            <person name="Abouelleil A."/>
            <person name="Aftuck L."/>
            <person name="Bessette D."/>
            <person name="Brown A."/>
            <person name="FitzGerald M."/>
            <person name="Lui A."/>
            <person name="Macdonald J.P."/>
            <person name="Priest M."/>
            <person name="Orbach M.J."/>
            <person name="Galgiani J.N."/>
            <person name="Kirkland T.N."/>
            <person name="Cole G.T."/>
            <person name="Birren B.W."/>
            <person name="Henn M.R."/>
            <person name="Taylor J.W."/>
            <person name="Rounsley S.D."/>
        </authorList>
    </citation>
    <scope>GENOME REANNOTATION</scope>
    <source>
        <strain evidence="3">RS</strain>
    </source>
</reference>
<name>A0A0D8JU38_COCIM</name>
<dbReference type="EMBL" id="GG704912">
    <property type="protein sequence ID" value="KJF60481.1"/>
    <property type="molecule type" value="Genomic_DNA"/>
</dbReference>
<protein>
    <submittedName>
        <fullName evidence="2">Uncharacterized protein</fullName>
    </submittedName>
</protein>
<dbReference type="RefSeq" id="XP_012214044.1">
    <property type="nucleotide sequence ID" value="XM_012358621.1"/>
</dbReference>
<dbReference type="Proteomes" id="UP000001261">
    <property type="component" value="Unassembled WGS sequence"/>
</dbReference>
<reference evidence="3" key="1">
    <citation type="journal article" date="2009" name="Genome Res.">
        <title>Comparative genomic analyses of the human fungal pathogens Coccidioides and their relatives.</title>
        <authorList>
            <person name="Sharpton T.J."/>
            <person name="Stajich J.E."/>
            <person name="Rounsley S.D."/>
            <person name="Gardner M.J."/>
            <person name="Wortman J.R."/>
            <person name="Jordar V.S."/>
            <person name="Maiti R."/>
            <person name="Kodira C.D."/>
            <person name="Neafsey D.E."/>
            <person name="Zeng Q."/>
            <person name="Hung C.-Y."/>
            <person name="McMahan C."/>
            <person name="Muszewska A."/>
            <person name="Grynberg M."/>
            <person name="Mandel M.A."/>
            <person name="Kellner E.M."/>
            <person name="Barker B.M."/>
            <person name="Galgiani J.N."/>
            <person name="Orbach M.J."/>
            <person name="Kirkland T.N."/>
            <person name="Cole G.T."/>
            <person name="Henn M.R."/>
            <person name="Birren B.W."/>
            <person name="Taylor J.W."/>
        </authorList>
    </citation>
    <scope>NUCLEOTIDE SEQUENCE [LARGE SCALE GENOMIC DNA]</scope>
    <source>
        <strain evidence="3">RS</strain>
    </source>
</reference>
<proteinExistence type="predicted"/>
<feature type="region of interest" description="Disordered" evidence="1">
    <location>
        <begin position="119"/>
        <end position="140"/>
    </location>
</feature>
<dbReference type="AlphaFoldDB" id="A0A0D8JU38"/>
<keyword evidence="3" id="KW-1185">Reference proteome</keyword>
<gene>
    <name evidence="2" type="ORF">CIMG_11627</name>
</gene>
<organism evidence="2 3">
    <name type="scientific">Coccidioides immitis (strain RS)</name>
    <name type="common">Valley fever fungus</name>
    <dbReference type="NCBI Taxonomy" id="246410"/>
    <lineage>
        <taxon>Eukaryota</taxon>
        <taxon>Fungi</taxon>
        <taxon>Dikarya</taxon>
        <taxon>Ascomycota</taxon>
        <taxon>Pezizomycotina</taxon>
        <taxon>Eurotiomycetes</taxon>
        <taxon>Eurotiomycetidae</taxon>
        <taxon>Onygenales</taxon>
        <taxon>Onygenaceae</taxon>
        <taxon>Coccidioides</taxon>
    </lineage>
</organism>
<accession>A0A0D8JU38</accession>
<evidence type="ECO:0000313" key="3">
    <source>
        <dbReference type="Proteomes" id="UP000001261"/>
    </source>
</evidence>
<evidence type="ECO:0000313" key="2">
    <source>
        <dbReference type="EMBL" id="KJF60481.1"/>
    </source>
</evidence>
<dbReference type="InParanoid" id="A0A0D8JU38"/>
<sequence length="159" mass="16837">MHPRLVVNGEAVRKIAEPVELSKAKCLRSGGRPVGNNDGKVIETLTRWFLRNALAPTITVVAITDTGRGGPGLTRPIDAISDYAPLQQDAPVGARGEPHHRGGATRDANTLNNAIATKEGGESLHEASISKGPKSTNMGNSLAQVNFASLRAPHRHDAR</sequence>
<dbReference type="VEuPathDB" id="FungiDB:CIMG_11627"/>
<evidence type="ECO:0000256" key="1">
    <source>
        <dbReference type="SAM" id="MobiDB-lite"/>
    </source>
</evidence>